<dbReference type="Proteomes" id="UP000306980">
    <property type="component" value="Unassembled WGS sequence"/>
</dbReference>
<dbReference type="OrthoDB" id="2389935at2"/>
<dbReference type="RefSeq" id="WP_138602002.1">
    <property type="nucleotide sequence ID" value="NZ_VCIA01000001.1"/>
</dbReference>
<dbReference type="AlphaFoldDB" id="A0A549YEZ5"/>
<evidence type="ECO:0000313" key="4">
    <source>
        <dbReference type="Proteomes" id="UP000306980"/>
    </source>
</evidence>
<dbReference type="Proteomes" id="UP000319280">
    <property type="component" value="Unassembled WGS sequence"/>
</dbReference>
<accession>A0A549YEZ5</accession>
<keyword evidence="1" id="KW-1133">Transmembrane helix</keyword>
<keyword evidence="1" id="KW-0472">Membrane</keyword>
<evidence type="ECO:0000313" key="2">
    <source>
        <dbReference type="EMBL" id="TMN21518.1"/>
    </source>
</evidence>
<feature type="transmembrane region" description="Helical" evidence="1">
    <location>
        <begin position="107"/>
        <end position="128"/>
    </location>
</feature>
<evidence type="ECO:0000313" key="3">
    <source>
        <dbReference type="EMBL" id="TRM10417.1"/>
    </source>
</evidence>
<gene>
    <name evidence="2" type="ORF">FFL34_04895</name>
    <name evidence="3" type="ORF">FH966_01050</name>
</gene>
<dbReference type="EMBL" id="VJMZ01000001">
    <property type="protein sequence ID" value="TRM10417.1"/>
    <property type="molecule type" value="Genomic_DNA"/>
</dbReference>
<evidence type="ECO:0000313" key="5">
    <source>
        <dbReference type="Proteomes" id="UP000319280"/>
    </source>
</evidence>
<evidence type="ECO:0008006" key="6">
    <source>
        <dbReference type="Google" id="ProtNLM"/>
    </source>
</evidence>
<keyword evidence="5" id="KW-1185">Reference proteome</keyword>
<feature type="transmembrane region" description="Helical" evidence="1">
    <location>
        <begin position="140"/>
        <end position="157"/>
    </location>
</feature>
<reference evidence="2 4" key="1">
    <citation type="submission" date="2019-05" db="EMBL/GenBank/DDBJ databases">
        <title>Genomic analysis of Lentibacillus sp. NKC220-2.</title>
        <authorList>
            <person name="Oh Y.J."/>
        </authorList>
    </citation>
    <scope>NUCLEOTIDE SEQUENCE [LARGE SCALE GENOMIC DNA]</scope>
    <source>
        <strain evidence="2 4">NKC220-2</strain>
    </source>
</reference>
<reference evidence="3 5" key="2">
    <citation type="submission" date="2019-07" db="EMBL/GenBank/DDBJ databases">
        <title>Genomic analysis of Lentibacillus sp. NKC851-2.</title>
        <authorList>
            <person name="Oh Y.J."/>
        </authorList>
    </citation>
    <scope>NUCLEOTIDE SEQUENCE [LARGE SCALE GENOMIC DNA]</scope>
    <source>
        <strain evidence="3 5">NKC851-2</strain>
    </source>
</reference>
<proteinExistence type="predicted"/>
<sequence>MNKWFIFNFLLLVLAVWQITERTQLPIIPIHIAFGAAGMFLFLFNWTRHAVFSTIRNTTNKQTKIKLANMSKKIVPYHRWIGTTALILISIHATLVINLFGPDFENMKLLSGLLAGAVLGAMVISGWLRLIWPSVTKRMVHIWLGITLFFLIAIHLIM</sequence>
<organism evidence="3 5">
    <name type="scientific">Lentibacillus cibarius</name>
    <dbReference type="NCBI Taxonomy" id="2583219"/>
    <lineage>
        <taxon>Bacteria</taxon>
        <taxon>Bacillati</taxon>
        <taxon>Bacillota</taxon>
        <taxon>Bacilli</taxon>
        <taxon>Bacillales</taxon>
        <taxon>Bacillaceae</taxon>
        <taxon>Lentibacillus</taxon>
    </lineage>
</organism>
<comment type="caution">
    <text evidence="3">The sequence shown here is derived from an EMBL/GenBank/DDBJ whole genome shotgun (WGS) entry which is preliminary data.</text>
</comment>
<name>A0A549YEZ5_9BACI</name>
<protein>
    <recommendedName>
        <fullName evidence="6">Cytochrome b561 bacterial/Ni-hydrogenase domain-containing protein</fullName>
    </recommendedName>
</protein>
<keyword evidence="1" id="KW-0812">Transmembrane</keyword>
<dbReference type="EMBL" id="VCIA01000001">
    <property type="protein sequence ID" value="TMN21518.1"/>
    <property type="molecule type" value="Genomic_DNA"/>
</dbReference>
<feature type="transmembrane region" description="Helical" evidence="1">
    <location>
        <begin position="28"/>
        <end position="46"/>
    </location>
</feature>
<evidence type="ECO:0000256" key="1">
    <source>
        <dbReference type="SAM" id="Phobius"/>
    </source>
</evidence>
<accession>A0A5S3QI78</accession>
<feature type="transmembrane region" description="Helical" evidence="1">
    <location>
        <begin position="80"/>
        <end position="101"/>
    </location>
</feature>